<comment type="caution">
    <text evidence="1">The sequence shown here is derived from an EMBL/GenBank/DDBJ whole genome shotgun (WGS) entry which is preliminary data.</text>
</comment>
<reference evidence="1" key="1">
    <citation type="journal article" date="2015" name="Nature">
        <title>Complex archaea that bridge the gap between prokaryotes and eukaryotes.</title>
        <authorList>
            <person name="Spang A."/>
            <person name="Saw J.H."/>
            <person name="Jorgensen S.L."/>
            <person name="Zaremba-Niedzwiedzka K."/>
            <person name="Martijn J."/>
            <person name="Lind A.E."/>
            <person name="van Eijk R."/>
            <person name="Schleper C."/>
            <person name="Guy L."/>
            <person name="Ettema T.J."/>
        </authorList>
    </citation>
    <scope>NUCLEOTIDE SEQUENCE</scope>
</reference>
<proteinExistence type="predicted"/>
<evidence type="ECO:0000313" key="1">
    <source>
        <dbReference type="EMBL" id="KKK69244.1"/>
    </source>
</evidence>
<gene>
    <name evidence="1" type="ORF">LCGC14_2936000</name>
</gene>
<organism evidence="1">
    <name type="scientific">marine sediment metagenome</name>
    <dbReference type="NCBI Taxonomy" id="412755"/>
    <lineage>
        <taxon>unclassified sequences</taxon>
        <taxon>metagenomes</taxon>
        <taxon>ecological metagenomes</taxon>
    </lineage>
</organism>
<accession>A0A0F8ZS36</accession>
<protein>
    <submittedName>
        <fullName evidence="1">Uncharacterized protein</fullName>
    </submittedName>
</protein>
<name>A0A0F8ZS36_9ZZZZ</name>
<dbReference type="EMBL" id="LAZR01058746">
    <property type="protein sequence ID" value="KKK69244.1"/>
    <property type="molecule type" value="Genomic_DNA"/>
</dbReference>
<dbReference type="AlphaFoldDB" id="A0A0F8ZS36"/>
<sequence length="70" mass="8509">LANLERVSVSPEFDFRMKSSLRHEYEYLRNPFYVAKIFFTENMFNPEKVSFEIHINKETGELDDFKRLDE</sequence>
<feature type="non-terminal residue" evidence="1">
    <location>
        <position position="1"/>
    </location>
</feature>